<sequence length="261" mass="30483">MLPFRFAAEYLSYRLRSFKLHGVHSPFIFGLYHHVIQHDGTYFAYPRVEALRQKLLKDNRKLQVTDFGAGPKSGNKHERRVKDIARTAAKPAKYAKLLFRLVNHFQPATIFDLGTSLGITTSYMAEARHQAQFYTFEGCPAIAGVARENLQHLGLKHVQVIEGNLDETLQRQLQQVDKLDFAFFDGNHRYEPTMRYFNACLAKSHEYSVFVLDDLYWSAEMKQAWEEIKQHPQVLQTVDLFFIGLVFFRKSQPKEHFTLFY</sequence>
<gene>
    <name evidence="1" type="ORF">ACFSKP_15975</name>
</gene>
<dbReference type="InterPro" id="IPR029063">
    <property type="entry name" value="SAM-dependent_MTases_sf"/>
</dbReference>
<dbReference type="EC" id="2.1.1.-" evidence="1"/>
<keyword evidence="1" id="KW-0808">Transferase</keyword>
<dbReference type="GO" id="GO:0008168">
    <property type="term" value="F:methyltransferase activity"/>
    <property type="evidence" value="ECO:0007669"/>
    <property type="project" value="UniProtKB-KW"/>
</dbReference>
<dbReference type="Gene3D" id="3.40.50.150">
    <property type="entry name" value="Vaccinia Virus protein VP39"/>
    <property type="match status" value="1"/>
</dbReference>
<dbReference type="GO" id="GO:0032259">
    <property type="term" value="P:methylation"/>
    <property type="evidence" value="ECO:0007669"/>
    <property type="project" value="UniProtKB-KW"/>
</dbReference>
<proteinExistence type="predicted"/>
<reference evidence="2" key="1">
    <citation type="journal article" date="2019" name="Int. J. Syst. Evol. Microbiol.">
        <title>The Global Catalogue of Microorganisms (GCM) 10K type strain sequencing project: providing services to taxonomists for standard genome sequencing and annotation.</title>
        <authorList>
            <consortium name="The Broad Institute Genomics Platform"/>
            <consortium name="The Broad Institute Genome Sequencing Center for Infectious Disease"/>
            <person name="Wu L."/>
            <person name="Ma J."/>
        </authorList>
    </citation>
    <scope>NUCLEOTIDE SEQUENCE [LARGE SCALE GENOMIC DNA]</scope>
    <source>
        <strain evidence="2">CGMCC 4.1782</strain>
    </source>
</reference>
<dbReference type="RefSeq" id="WP_250430890.1">
    <property type="nucleotide sequence ID" value="NZ_JALPRR010000003.1"/>
</dbReference>
<name>A0ABW5D0G2_9BACT</name>
<protein>
    <submittedName>
        <fullName evidence="1">O-methyltransferase</fullName>
        <ecNumber evidence="1">2.1.1.-</ecNumber>
    </submittedName>
</protein>
<accession>A0ABW5D0G2</accession>
<evidence type="ECO:0000313" key="1">
    <source>
        <dbReference type="EMBL" id="MFD2247764.1"/>
    </source>
</evidence>
<evidence type="ECO:0000313" key="2">
    <source>
        <dbReference type="Proteomes" id="UP001597374"/>
    </source>
</evidence>
<dbReference type="PANTHER" id="PTHR43836:SF2">
    <property type="entry name" value="CATECHOL O-METHYLTRANSFERASE 1-RELATED"/>
    <property type="match status" value="1"/>
</dbReference>
<dbReference type="CDD" id="cd02440">
    <property type="entry name" value="AdoMet_MTases"/>
    <property type="match status" value="1"/>
</dbReference>
<dbReference type="EMBL" id="JBHUIM010000002">
    <property type="protein sequence ID" value="MFD2247764.1"/>
    <property type="molecule type" value="Genomic_DNA"/>
</dbReference>
<dbReference type="SUPFAM" id="SSF53335">
    <property type="entry name" value="S-adenosyl-L-methionine-dependent methyltransferases"/>
    <property type="match status" value="1"/>
</dbReference>
<organism evidence="1 2">
    <name type="scientific">Pontibacter ruber</name>
    <dbReference type="NCBI Taxonomy" id="1343895"/>
    <lineage>
        <taxon>Bacteria</taxon>
        <taxon>Pseudomonadati</taxon>
        <taxon>Bacteroidota</taxon>
        <taxon>Cytophagia</taxon>
        <taxon>Cytophagales</taxon>
        <taxon>Hymenobacteraceae</taxon>
        <taxon>Pontibacter</taxon>
    </lineage>
</organism>
<keyword evidence="2" id="KW-1185">Reference proteome</keyword>
<dbReference type="Pfam" id="PF13578">
    <property type="entry name" value="Methyltransf_24"/>
    <property type="match status" value="1"/>
</dbReference>
<comment type="caution">
    <text evidence="1">The sequence shown here is derived from an EMBL/GenBank/DDBJ whole genome shotgun (WGS) entry which is preliminary data.</text>
</comment>
<dbReference type="PANTHER" id="PTHR43836">
    <property type="entry name" value="CATECHOL O-METHYLTRANSFERASE 1-RELATED"/>
    <property type="match status" value="1"/>
</dbReference>
<keyword evidence="1" id="KW-0489">Methyltransferase</keyword>
<dbReference type="Proteomes" id="UP001597374">
    <property type="component" value="Unassembled WGS sequence"/>
</dbReference>